<dbReference type="Proteomes" id="UP000814033">
    <property type="component" value="Unassembled WGS sequence"/>
</dbReference>
<reference evidence="1" key="1">
    <citation type="submission" date="2021-02" db="EMBL/GenBank/DDBJ databases">
        <authorList>
            <consortium name="DOE Joint Genome Institute"/>
            <person name="Ahrendt S."/>
            <person name="Looney B.P."/>
            <person name="Miyauchi S."/>
            <person name="Morin E."/>
            <person name="Drula E."/>
            <person name="Courty P.E."/>
            <person name="Chicoki N."/>
            <person name="Fauchery L."/>
            <person name="Kohler A."/>
            <person name="Kuo A."/>
            <person name="Labutti K."/>
            <person name="Pangilinan J."/>
            <person name="Lipzen A."/>
            <person name="Riley R."/>
            <person name="Andreopoulos W."/>
            <person name="He G."/>
            <person name="Johnson J."/>
            <person name="Barry K.W."/>
            <person name="Grigoriev I.V."/>
            <person name="Nagy L."/>
            <person name="Hibbett D."/>
            <person name="Henrissat B."/>
            <person name="Matheny P.B."/>
            <person name="Labbe J."/>
            <person name="Martin F."/>
        </authorList>
    </citation>
    <scope>NUCLEOTIDE SEQUENCE</scope>
    <source>
        <strain evidence="1">FP105234-sp</strain>
    </source>
</reference>
<organism evidence="1 2">
    <name type="scientific">Auriscalpium vulgare</name>
    <dbReference type="NCBI Taxonomy" id="40419"/>
    <lineage>
        <taxon>Eukaryota</taxon>
        <taxon>Fungi</taxon>
        <taxon>Dikarya</taxon>
        <taxon>Basidiomycota</taxon>
        <taxon>Agaricomycotina</taxon>
        <taxon>Agaricomycetes</taxon>
        <taxon>Russulales</taxon>
        <taxon>Auriscalpiaceae</taxon>
        <taxon>Auriscalpium</taxon>
    </lineage>
</organism>
<evidence type="ECO:0000313" key="2">
    <source>
        <dbReference type="Proteomes" id="UP000814033"/>
    </source>
</evidence>
<gene>
    <name evidence="1" type="ORF">FA95DRAFT_1576567</name>
</gene>
<name>A0ACB8RAN2_9AGAM</name>
<protein>
    <submittedName>
        <fullName evidence="1">Uncharacterized protein</fullName>
    </submittedName>
</protein>
<dbReference type="EMBL" id="MU276146">
    <property type="protein sequence ID" value="KAI0041073.1"/>
    <property type="molecule type" value="Genomic_DNA"/>
</dbReference>
<reference evidence="1" key="2">
    <citation type="journal article" date="2022" name="New Phytol.">
        <title>Evolutionary transition to the ectomycorrhizal habit in the genomes of a hyperdiverse lineage of mushroom-forming fungi.</title>
        <authorList>
            <person name="Looney B."/>
            <person name="Miyauchi S."/>
            <person name="Morin E."/>
            <person name="Drula E."/>
            <person name="Courty P.E."/>
            <person name="Kohler A."/>
            <person name="Kuo A."/>
            <person name="LaButti K."/>
            <person name="Pangilinan J."/>
            <person name="Lipzen A."/>
            <person name="Riley R."/>
            <person name="Andreopoulos W."/>
            <person name="He G."/>
            <person name="Johnson J."/>
            <person name="Nolan M."/>
            <person name="Tritt A."/>
            <person name="Barry K.W."/>
            <person name="Grigoriev I.V."/>
            <person name="Nagy L.G."/>
            <person name="Hibbett D."/>
            <person name="Henrissat B."/>
            <person name="Matheny P.B."/>
            <person name="Labbe J."/>
            <person name="Martin F.M."/>
        </authorList>
    </citation>
    <scope>NUCLEOTIDE SEQUENCE</scope>
    <source>
        <strain evidence="1">FP105234-sp</strain>
    </source>
</reference>
<keyword evidence="2" id="KW-1185">Reference proteome</keyword>
<sequence length="373" mass="42300">MDPGEVLGNLDTIALIAARVEEAVEIKFPPEQTCRILTEGWDYELLPEFFTEAAKAMEAARTSQLSRLQVASWPFPEEGLKLGTEFRGLRNLELSGCTVWYGPSDLLVYLHQMPELQDLSLTGITFRDKEFDLQQISPRVIMSRLTTIKLADTWEMMNWLLSHLDTPNLTHRSISIQLRSDYIDDKKFREFLTTVHKLEDGIDVLPMVNVYPVQDKNGSARQHTCDMHILPGWELKGEGRTVETKLFWDIPATELEANQLQFEYVLAVVLLSFKPYGFQNINIINPDMNFSTDECRRHVETLGGNPEYFFPVPATPRLSRCATPTQQTYMDDCAIPALYASGSEILGDGGQAMSSHTGGMREVGENFPDIENR</sequence>
<comment type="caution">
    <text evidence="1">The sequence shown here is derived from an EMBL/GenBank/DDBJ whole genome shotgun (WGS) entry which is preliminary data.</text>
</comment>
<evidence type="ECO:0000313" key="1">
    <source>
        <dbReference type="EMBL" id="KAI0041073.1"/>
    </source>
</evidence>
<proteinExistence type="predicted"/>
<accession>A0ACB8RAN2</accession>